<organism evidence="2 3">
    <name type="scientific">Aliikangiella marina</name>
    <dbReference type="NCBI Taxonomy" id="1712262"/>
    <lineage>
        <taxon>Bacteria</taxon>
        <taxon>Pseudomonadati</taxon>
        <taxon>Pseudomonadota</taxon>
        <taxon>Gammaproteobacteria</taxon>
        <taxon>Oceanospirillales</taxon>
        <taxon>Pleioneaceae</taxon>
        <taxon>Aliikangiella</taxon>
    </lineage>
</organism>
<protein>
    <submittedName>
        <fullName evidence="2">Uncharacterized protein</fullName>
    </submittedName>
</protein>
<reference evidence="2 3" key="1">
    <citation type="submission" date="2019-06" db="EMBL/GenBank/DDBJ databases">
        <title>Draft genome of Aliikangiella marina GYP-15.</title>
        <authorList>
            <person name="Wang G."/>
        </authorList>
    </citation>
    <scope>NUCLEOTIDE SEQUENCE [LARGE SCALE GENOMIC DNA]</scope>
    <source>
        <strain evidence="2 3">GYP-15</strain>
    </source>
</reference>
<dbReference type="EMBL" id="VIKR01000002">
    <property type="protein sequence ID" value="TQV74924.1"/>
    <property type="molecule type" value="Genomic_DNA"/>
</dbReference>
<keyword evidence="1" id="KW-0732">Signal</keyword>
<accession>A0A545TCI0</accession>
<dbReference type="RefSeq" id="WP_142941542.1">
    <property type="nucleotide sequence ID" value="NZ_VIKR01000002.1"/>
</dbReference>
<keyword evidence="3" id="KW-1185">Reference proteome</keyword>
<evidence type="ECO:0000256" key="1">
    <source>
        <dbReference type="SAM" id="SignalP"/>
    </source>
</evidence>
<sequence length="104" mass="11549">MKIKLSVFIVIILISVAVSAASTPYKEIERIQFKADSGTLYIFNSSGWGVCDNSQYVQYTGSQANKDTFLSMVLAAHMAKRKVRFSGTCTEANNYLGTNYVYVN</sequence>
<dbReference type="AlphaFoldDB" id="A0A545TCI0"/>
<feature type="signal peptide" evidence="1">
    <location>
        <begin position="1"/>
        <end position="20"/>
    </location>
</feature>
<name>A0A545TCI0_9GAMM</name>
<feature type="chain" id="PRO_5021711768" evidence="1">
    <location>
        <begin position="21"/>
        <end position="104"/>
    </location>
</feature>
<comment type="caution">
    <text evidence="2">The sequence shown here is derived from an EMBL/GenBank/DDBJ whole genome shotgun (WGS) entry which is preliminary data.</text>
</comment>
<gene>
    <name evidence="2" type="ORF">FLL45_08165</name>
</gene>
<evidence type="ECO:0000313" key="3">
    <source>
        <dbReference type="Proteomes" id="UP000317839"/>
    </source>
</evidence>
<evidence type="ECO:0000313" key="2">
    <source>
        <dbReference type="EMBL" id="TQV74924.1"/>
    </source>
</evidence>
<dbReference type="OrthoDB" id="7066192at2"/>
<dbReference type="Proteomes" id="UP000317839">
    <property type="component" value="Unassembled WGS sequence"/>
</dbReference>
<proteinExistence type="predicted"/>